<evidence type="ECO:0000259" key="7">
    <source>
        <dbReference type="PROSITE" id="PS50112"/>
    </source>
</evidence>
<organism evidence="8 9">
    <name type="scientific">Pueribacillus theae</name>
    <dbReference type="NCBI Taxonomy" id="2171751"/>
    <lineage>
        <taxon>Bacteria</taxon>
        <taxon>Bacillati</taxon>
        <taxon>Bacillota</taxon>
        <taxon>Bacilli</taxon>
        <taxon>Bacillales</taxon>
        <taxon>Bacillaceae</taxon>
        <taxon>Pueribacillus</taxon>
    </lineage>
</organism>
<evidence type="ECO:0000256" key="4">
    <source>
        <dbReference type="ARBA" id="ARBA00023125"/>
    </source>
</evidence>
<dbReference type="InterPro" id="IPR025943">
    <property type="entry name" value="Sigma_54_int_dom_ATP-bd_2"/>
</dbReference>
<dbReference type="InterPro" id="IPR000014">
    <property type="entry name" value="PAS"/>
</dbReference>
<keyword evidence="9" id="KW-1185">Reference proteome</keyword>
<proteinExistence type="predicted"/>
<protein>
    <recommendedName>
        <fullName evidence="10">Sigma-54-dependent Fis family transcriptional regulator</fullName>
    </recommendedName>
</protein>
<accession>A0A2U1JRQ1</accession>
<dbReference type="Gene3D" id="3.40.50.300">
    <property type="entry name" value="P-loop containing nucleotide triphosphate hydrolases"/>
    <property type="match status" value="1"/>
</dbReference>
<dbReference type="PANTHER" id="PTHR32071:SF57">
    <property type="entry name" value="C4-DICARBOXYLATE TRANSPORT TRANSCRIPTIONAL REGULATORY PROTEIN DCTD"/>
    <property type="match status" value="1"/>
</dbReference>
<dbReference type="PROSITE" id="PS50112">
    <property type="entry name" value="PAS"/>
    <property type="match status" value="1"/>
</dbReference>
<dbReference type="Gene3D" id="3.40.50.10660">
    <property type="entry name" value="PrpR receptor domain-like"/>
    <property type="match status" value="1"/>
</dbReference>
<dbReference type="InterPro" id="IPR002078">
    <property type="entry name" value="Sigma_54_int"/>
</dbReference>
<evidence type="ECO:0000313" key="9">
    <source>
        <dbReference type="Proteomes" id="UP000245998"/>
    </source>
</evidence>
<dbReference type="PROSITE" id="PS00688">
    <property type="entry name" value="SIGMA54_INTERACT_3"/>
    <property type="match status" value="1"/>
</dbReference>
<feature type="domain" description="PAS" evidence="7">
    <location>
        <begin position="192"/>
        <end position="236"/>
    </location>
</feature>
<dbReference type="Pfam" id="PF25601">
    <property type="entry name" value="AAA_lid_14"/>
    <property type="match status" value="1"/>
</dbReference>
<reference evidence="8 9" key="1">
    <citation type="submission" date="2018-04" db="EMBL/GenBank/DDBJ databases">
        <title>Camelliibacillus theae gen. nov., sp. nov., isolated from Pu'er tea.</title>
        <authorList>
            <person name="Niu L."/>
        </authorList>
    </citation>
    <scope>NUCLEOTIDE SEQUENCE [LARGE SCALE GENOMIC DNA]</scope>
    <source>
        <strain evidence="8 9">T8</strain>
    </source>
</reference>
<keyword evidence="2" id="KW-0067">ATP-binding</keyword>
<dbReference type="InterPro" id="IPR002197">
    <property type="entry name" value="HTH_Fis"/>
</dbReference>
<dbReference type="Pfam" id="PF02954">
    <property type="entry name" value="HTH_8"/>
    <property type="match status" value="1"/>
</dbReference>
<comment type="caution">
    <text evidence="8">The sequence shown here is derived from an EMBL/GenBank/DDBJ whole genome shotgun (WGS) entry which is preliminary data.</text>
</comment>
<dbReference type="Gene3D" id="3.30.450.20">
    <property type="entry name" value="PAS domain"/>
    <property type="match status" value="1"/>
</dbReference>
<dbReference type="Proteomes" id="UP000245998">
    <property type="component" value="Unassembled WGS sequence"/>
</dbReference>
<sequence length="631" mass="72227">MTSPYPEMTELISSISKEINIPVKVIEAMMDEAADKIKKEIDENPCIEVIISRAGTLHEISKSNINRPIIHCDNSDFDFLEAFWRAKDIGERIGFLTFVDQKYLYNFNKLNEILGFEVILYPYQNWQELIEQIERAYLDQVNVLVGGGTRAKKYIHEKGMQSNYISTSPRMIERAIIRANDIAQYRIDAREKVEQLNTIINFVGEPIFLTDKSKKIVYFNPMAEKVLGVNSEKIIGLNIKEANLQSIAEALEENVSKNKILNLKTGKFILESIEIENQSNLFGKLYTLKEINKIQQLETKIRKEIYKKGLVAKHSLNDVITNNEKMKQVIMKAKKYAVTNSTVLITGESGTGKELIAQGIHSESRRKDGPFVAVNCAALSDTLLESELFGYEDGAFTGAKKGGKAGVFELAHGGSIFLDEIGEISNKIQAMLLRVLQEKEVMKVGGDKLIPVDVRVIAATNKNLWEKVQDGSFREDLYFRLNILRLKIPPLRDHIDDIPYLMEHLFLKHGIHFSWQKAPSDLKKFFYQYYWPGNIRQLGNIVERMAVTGGFEYSDLMEEIQFDQLKGNQEINEPVDQRQSRNMILLGVDKLDEMEKIIIKKVMEMNDNNRSIVAEKLGISRTTLWKKIKEL</sequence>
<dbReference type="Pfam" id="PF06506">
    <property type="entry name" value="PrpR_N"/>
    <property type="match status" value="1"/>
</dbReference>
<dbReference type="AlphaFoldDB" id="A0A2U1JRQ1"/>
<dbReference type="InterPro" id="IPR025944">
    <property type="entry name" value="Sigma_54_int_dom_CS"/>
</dbReference>
<dbReference type="Gene3D" id="1.10.10.60">
    <property type="entry name" value="Homeodomain-like"/>
    <property type="match status" value="1"/>
</dbReference>
<dbReference type="GO" id="GO:0043565">
    <property type="term" value="F:sequence-specific DNA binding"/>
    <property type="evidence" value="ECO:0007669"/>
    <property type="project" value="InterPro"/>
</dbReference>
<dbReference type="SUPFAM" id="SSF159800">
    <property type="entry name" value="PrpR receptor domain-like"/>
    <property type="match status" value="1"/>
</dbReference>
<dbReference type="PROSITE" id="PS00675">
    <property type="entry name" value="SIGMA54_INTERACT_1"/>
    <property type="match status" value="1"/>
</dbReference>
<dbReference type="PROSITE" id="PS00676">
    <property type="entry name" value="SIGMA54_INTERACT_2"/>
    <property type="match status" value="1"/>
</dbReference>
<dbReference type="PROSITE" id="PS50045">
    <property type="entry name" value="SIGMA54_INTERACT_4"/>
    <property type="match status" value="1"/>
</dbReference>
<keyword evidence="1" id="KW-0547">Nucleotide-binding</keyword>
<dbReference type="Gene3D" id="1.10.8.60">
    <property type="match status" value="1"/>
</dbReference>
<dbReference type="GO" id="GO:0005524">
    <property type="term" value="F:ATP binding"/>
    <property type="evidence" value="ECO:0007669"/>
    <property type="project" value="UniProtKB-KW"/>
</dbReference>
<dbReference type="CDD" id="cd00009">
    <property type="entry name" value="AAA"/>
    <property type="match status" value="1"/>
</dbReference>
<keyword evidence="5" id="KW-0804">Transcription</keyword>
<dbReference type="Gene3D" id="3.40.50.2300">
    <property type="match status" value="1"/>
</dbReference>
<dbReference type="InterPro" id="IPR013767">
    <property type="entry name" value="PAS_fold"/>
</dbReference>
<dbReference type="InterPro" id="IPR035965">
    <property type="entry name" value="PAS-like_dom_sf"/>
</dbReference>
<dbReference type="SUPFAM" id="SSF52540">
    <property type="entry name" value="P-loop containing nucleoside triphosphate hydrolases"/>
    <property type="match status" value="1"/>
</dbReference>
<dbReference type="GO" id="GO:0000156">
    <property type="term" value="F:phosphorelay response regulator activity"/>
    <property type="evidence" value="ECO:0007669"/>
    <property type="project" value="InterPro"/>
</dbReference>
<gene>
    <name evidence="8" type="ORF">DCC39_16245</name>
</gene>
<dbReference type="Pfam" id="PF00158">
    <property type="entry name" value="Sigma54_activat"/>
    <property type="match status" value="1"/>
</dbReference>
<name>A0A2U1JRQ1_9BACI</name>
<dbReference type="FunFam" id="3.40.50.300:FF:000006">
    <property type="entry name" value="DNA-binding transcriptional regulator NtrC"/>
    <property type="match status" value="1"/>
</dbReference>
<evidence type="ECO:0000256" key="3">
    <source>
        <dbReference type="ARBA" id="ARBA00023015"/>
    </source>
</evidence>
<dbReference type="InterPro" id="IPR009057">
    <property type="entry name" value="Homeodomain-like_sf"/>
</dbReference>
<dbReference type="SUPFAM" id="SSF55785">
    <property type="entry name" value="PYP-like sensor domain (PAS domain)"/>
    <property type="match status" value="1"/>
</dbReference>
<dbReference type="InterPro" id="IPR058031">
    <property type="entry name" value="AAA_lid_NorR"/>
</dbReference>
<evidence type="ECO:0000256" key="2">
    <source>
        <dbReference type="ARBA" id="ARBA00022840"/>
    </source>
</evidence>
<dbReference type="Pfam" id="PF00989">
    <property type="entry name" value="PAS"/>
    <property type="match status" value="1"/>
</dbReference>
<dbReference type="SMART" id="SM00382">
    <property type="entry name" value="AAA"/>
    <property type="match status" value="1"/>
</dbReference>
<dbReference type="SUPFAM" id="SSF46689">
    <property type="entry name" value="Homeodomain-like"/>
    <property type="match status" value="1"/>
</dbReference>
<dbReference type="InterPro" id="IPR010524">
    <property type="entry name" value="Sig_transdc_resp-reg_PrpR_N"/>
</dbReference>
<evidence type="ECO:0000256" key="1">
    <source>
        <dbReference type="ARBA" id="ARBA00022741"/>
    </source>
</evidence>
<dbReference type="OrthoDB" id="9771372at2"/>
<keyword evidence="4" id="KW-0238">DNA-binding</keyword>
<evidence type="ECO:0000256" key="5">
    <source>
        <dbReference type="ARBA" id="ARBA00023163"/>
    </source>
</evidence>
<dbReference type="PRINTS" id="PR01590">
    <property type="entry name" value="HTHFIS"/>
</dbReference>
<dbReference type="InterPro" id="IPR025662">
    <property type="entry name" value="Sigma_54_int_dom_ATP-bd_1"/>
</dbReference>
<dbReference type="InterPro" id="IPR003593">
    <property type="entry name" value="AAA+_ATPase"/>
</dbReference>
<dbReference type="EMBL" id="QCZG01000047">
    <property type="protein sequence ID" value="PWA07802.1"/>
    <property type="molecule type" value="Genomic_DNA"/>
</dbReference>
<dbReference type="PANTHER" id="PTHR32071">
    <property type="entry name" value="TRANSCRIPTIONAL REGULATORY PROTEIN"/>
    <property type="match status" value="1"/>
</dbReference>
<dbReference type="NCBIfam" id="TIGR00229">
    <property type="entry name" value="sensory_box"/>
    <property type="match status" value="1"/>
</dbReference>
<dbReference type="RefSeq" id="WP_116555957.1">
    <property type="nucleotide sequence ID" value="NZ_QCZG01000047.1"/>
</dbReference>
<keyword evidence="3" id="KW-0805">Transcription regulation</keyword>
<evidence type="ECO:0008006" key="10">
    <source>
        <dbReference type="Google" id="ProtNLM"/>
    </source>
</evidence>
<dbReference type="SMART" id="SM00091">
    <property type="entry name" value="PAS"/>
    <property type="match status" value="1"/>
</dbReference>
<feature type="domain" description="Sigma-54 factor interaction" evidence="6">
    <location>
        <begin position="319"/>
        <end position="547"/>
    </location>
</feature>
<dbReference type="CDD" id="cd00130">
    <property type="entry name" value="PAS"/>
    <property type="match status" value="1"/>
</dbReference>
<dbReference type="InterPro" id="IPR027417">
    <property type="entry name" value="P-loop_NTPase"/>
</dbReference>
<dbReference type="GO" id="GO:0006355">
    <property type="term" value="P:regulation of DNA-templated transcription"/>
    <property type="evidence" value="ECO:0007669"/>
    <property type="project" value="InterPro"/>
</dbReference>
<evidence type="ECO:0000313" key="8">
    <source>
        <dbReference type="EMBL" id="PWA07802.1"/>
    </source>
</evidence>
<evidence type="ECO:0000259" key="6">
    <source>
        <dbReference type="PROSITE" id="PS50045"/>
    </source>
</evidence>